<dbReference type="Gene3D" id="3.40.980.10">
    <property type="entry name" value="MoaB/Mog-like domain"/>
    <property type="match status" value="1"/>
</dbReference>
<gene>
    <name evidence="2" type="ORF">ENL70_04790</name>
</gene>
<dbReference type="EMBL" id="DRUY01000158">
    <property type="protein sequence ID" value="HHI65846.1"/>
    <property type="molecule type" value="Genomic_DNA"/>
</dbReference>
<feature type="domain" description="MoaB/Mog" evidence="1">
    <location>
        <begin position="177"/>
        <end position="307"/>
    </location>
</feature>
<name>A0A7C5PAG7_9BACT</name>
<comment type="caution">
    <text evidence="2">The sequence shown here is derived from an EMBL/GenBank/DDBJ whole genome shotgun (WGS) entry which is preliminary data.</text>
</comment>
<organism evidence="2">
    <name type="scientific">Thermodesulfobium narugense</name>
    <dbReference type="NCBI Taxonomy" id="184064"/>
    <lineage>
        <taxon>Bacteria</taxon>
        <taxon>Pseudomonadati</taxon>
        <taxon>Thermodesulfobiota</taxon>
        <taxon>Thermodesulfobiia</taxon>
        <taxon>Thermodesulfobiales</taxon>
        <taxon>Thermodesulfobiaceae</taxon>
        <taxon>Thermodesulfobium</taxon>
    </lineage>
</organism>
<dbReference type="Pfam" id="PF00994">
    <property type="entry name" value="MoCF_biosynth"/>
    <property type="match status" value="1"/>
</dbReference>
<proteinExistence type="predicted"/>
<dbReference type="CDD" id="cd03522">
    <property type="entry name" value="MoeA_like"/>
    <property type="match status" value="1"/>
</dbReference>
<protein>
    <submittedName>
        <fullName evidence="2">Molybdopterin-binding protein</fullName>
    </submittedName>
</protein>
<dbReference type="SMART" id="SM00852">
    <property type="entry name" value="MoCF_biosynth"/>
    <property type="match status" value="1"/>
</dbReference>
<sequence>MYPSKRIPVEKSIGMILGYDLTRIIPGKHKEAVFRRGHKITAEDIPVLKEIGKDFIWDLKIAEDELHEDEAALRLASAISGDNLIVKMPGEAWADVIAAKKGLFKVRVRQLDAINSRGDTLVATLRNNTVVEEGRVVAKAKVQGLVIKKREIELIEGECKNLGKVLTLHPFLNMKVGLIVTGSEIFYGRKEDSFTPLIVSKVTKFNSEVALRECLPDDPDLISNTILKFIQNGIQIVIVTGGMSPDDASAEGIRRSGASVVSYGAPLSPGAMFLVAYRGDIPIFGIPGGALRFDPGAFDLFGQIAFAGLRITYEMIRHSGHGGLLR</sequence>
<evidence type="ECO:0000259" key="1">
    <source>
        <dbReference type="SMART" id="SM00852"/>
    </source>
</evidence>
<dbReference type="InterPro" id="IPR036425">
    <property type="entry name" value="MoaB/Mog-like_dom_sf"/>
</dbReference>
<reference evidence="2" key="1">
    <citation type="journal article" date="2020" name="mSystems">
        <title>Genome- and Community-Level Interaction Insights into Carbon Utilization and Element Cycling Functions of Hydrothermarchaeota in Hydrothermal Sediment.</title>
        <authorList>
            <person name="Zhou Z."/>
            <person name="Liu Y."/>
            <person name="Xu W."/>
            <person name="Pan J."/>
            <person name="Luo Z.H."/>
            <person name="Li M."/>
        </authorList>
    </citation>
    <scope>NUCLEOTIDE SEQUENCE [LARGE SCALE GENOMIC DNA]</scope>
    <source>
        <strain evidence="2">SpSt-1019</strain>
    </source>
</reference>
<dbReference type="InterPro" id="IPR001453">
    <property type="entry name" value="MoaB/Mog_dom"/>
</dbReference>
<evidence type="ECO:0000313" key="2">
    <source>
        <dbReference type="EMBL" id="HHI65846.1"/>
    </source>
</evidence>
<accession>A0A7C5PAG7</accession>
<dbReference type="AlphaFoldDB" id="A0A7C5PAG7"/>
<dbReference type="SUPFAM" id="SSF53218">
    <property type="entry name" value="Molybdenum cofactor biosynthesis proteins"/>
    <property type="match status" value="1"/>
</dbReference>
<dbReference type="UniPathway" id="UPA00344"/>